<keyword evidence="8" id="KW-0251">Elongation factor</keyword>
<dbReference type="InterPro" id="IPR015946">
    <property type="entry name" value="KH_dom-like_a/b"/>
</dbReference>
<evidence type="ECO:0000256" key="1">
    <source>
        <dbReference type="ARBA" id="ARBA00022472"/>
    </source>
</evidence>
<dbReference type="PANTHER" id="PTHR22648:SF0">
    <property type="entry name" value="TRANSCRIPTION TERMINATION_ANTITERMINATION PROTEIN NUSA"/>
    <property type="match status" value="1"/>
</dbReference>
<reference evidence="8" key="1">
    <citation type="journal article" date="2013" name="Environ. Microbiol.">
        <title>Microbiota from the distal guts of lean and obese adolescents exhibit partial functional redundancy besides clear differences in community structure.</title>
        <authorList>
            <person name="Ferrer M."/>
            <person name="Ruiz A."/>
            <person name="Lanza F."/>
            <person name="Haange S.B."/>
            <person name="Oberbach A."/>
            <person name="Till H."/>
            <person name="Bargiela R."/>
            <person name="Campoy C."/>
            <person name="Segura M.T."/>
            <person name="Richter M."/>
            <person name="von Bergen M."/>
            <person name="Seifert J."/>
            <person name="Suarez A."/>
        </authorList>
    </citation>
    <scope>NUCLEOTIDE SEQUENCE</scope>
</reference>
<dbReference type="FunFam" id="3.30.300.20:FF:000005">
    <property type="entry name" value="Transcription termination/antitermination protein NusA"/>
    <property type="match status" value="1"/>
</dbReference>
<gene>
    <name evidence="8" type="ORF">OBE_05989</name>
</gene>
<dbReference type="PANTHER" id="PTHR22648">
    <property type="entry name" value="TRANSCRIPTION TERMINATION FACTOR NUSA"/>
    <property type="match status" value="1"/>
</dbReference>
<evidence type="ECO:0000256" key="6">
    <source>
        <dbReference type="ARBA" id="ARBA00023163"/>
    </source>
</evidence>
<dbReference type="Gene3D" id="3.30.300.20">
    <property type="match status" value="1"/>
</dbReference>
<evidence type="ECO:0000256" key="5">
    <source>
        <dbReference type="ARBA" id="ARBA00023015"/>
    </source>
</evidence>
<keyword evidence="8" id="KW-0648">Protein biosynthesis</keyword>
<evidence type="ECO:0000256" key="4">
    <source>
        <dbReference type="ARBA" id="ARBA00022884"/>
    </source>
</evidence>
<feature type="domain" description="NusA-like second KH" evidence="7">
    <location>
        <begin position="22"/>
        <end position="86"/>
    </location>
</feature>
<dbReference type="GO" id="GO:0003723">
    <property type="term" value="F:RNA binding"/>
    <property type="evidence" value="ECO:0007669"/>
    <property type="project" value="UniProtKB-KW"/>
</dbReference>
<accession>K1U4E2</accession>
<dbReference type="Pfam" id="PF26594">
    <property type="entry name" value="KH_NusA_2nd"/>
    <property type="match status" value="1"/>
</dbReference>
<evidence type="ECO:0000259" key="7">
    <source>
        <dbReference type="Pfam" id="PF26594"/>
    </source>
</evidence>
<keyword evidence="1" id="KW-0806">Transcription termination</keyword>
<keyword evidence="6" id="KW-0804">Transcription</keyword>
<dbReference type="EMBL" id="AJWZ01004116">
    <property type="protein sequence ID" value="EKC66351.1"/>
    <property type="molecule type" value="Genomic_DNA"/>
</dbReference>
<dbReference type="PROSITE" id="PS50084">
    <property type="entry name" value="KH_TYPE_1"/>
    <property type="match status" value="1"/>
</dbReference>
<keyword evidence="2" id="KW-0963">Cytoplasm</keyword>
<dbReference type="InterPro" id="IPR030842">
    <property type="entry name" value="TF_NusA_bacterial"/>
</dbReference>
<proteinExistence type="predicted"/>
<dbReference type="SUPFAM" id="SSF54814">
    <property type="entry name" value="Prokaryotic type KH domain (KH-domain type II)"/>
    <property type="match status" value="1"/>
</dbReference>
<keyword evidence="5" id="KW-0805">Transcription regulation</keyword>
<dbReference type="AlphaFoldDB" id="K1U4E2"/>
<keyword evidence="4" id="KW-0694">RNA-binding</keyword>
<dbReference type="InterPro" id="IPR058582">
    <property type="entry name" value="KH_NusA_2nd"/>
</dbReference>
<dbReference type="GO" id="GO:0003746">
    <property type="term" value="F:translation elongation factor activity"/>
    <property type="evidence" value="ECO:0007669"/>
    <property type="project" value="UniProtKB-KW"/>
</dbReference>
<name>K1U4E2_9ZZZZ</name>
<dbReference type="GO" id="GO:0031564">
    <property type="term" value="P:transcription antitermination"/>
    <property type="evidence" value="ECO:0007669"/>
    <property type="project" value="UniProtKB-KW"/>
</dbReference>
<dbReference type="InterPro" id="IPR009019">
    <property type="entry name" value="KH_sf_prok-type"/>
</dbReference>
<sequence length="91" mass="10031">MNSIVEELRGEKIDIIKYSDDPAEYIAAALAPADVVDVRLAEEGKACRVIVPDDQLSLAIGKEGQNARLAARLVGYKIDIKPESYREDTQE</sequence>
<dbReference type="CDD" id="cd22529">
    <property type="entry name" value="KH-II_NusA_rpt2"/>
    <property type="match status" value="1"/>
</dbReference>
<evidence type="ECO:0000256" key="3">
    <source>
        <dbReference type="ARBA" id="ARBA00022814"/>
    </source>
</evidence>
<organism evidence="8">
    <name type="scientific">human gut metagenome</name>
    <dbReference type="NCBI Taxonomy" id="408170"/>
    <lineage>
        <taxon>unclassified sequences</taxon>
        <taxon>metagenomes</taxon>
        <taxon>organismal metagenomes</taxon>
    </lineage>
</organism>
<evidence type="ECO:0000313" key="8">
    <source>
        <dbReference type="EMBL" id="EKC66351.1"/>
    </source>
</evidence>
<dbReference type="GO" id="GO:0005829">
    <property type="term" value="C:cytosol"/>
    <property type="evidence" value="ECO:0007669"/>
    <property type="project" value="TreeGrafter"/>
</dbReference>
<evidence type="ECO:0000256" key="2">
    <source>
        <dbReference type="ARBA" id="ARBA00022490"/>
    </source>
</evidence>
<protein>
    <submittedName>
        <fullName evidence="8">Transcription elongation factor NusA</fullName>
    </submittedName>
</protein>
<dbReference type="GO" id="GO:0006353">
    <property type="term" value="P:DNA-templated transcription termination"/>
    <property type="evidence" value="ECO:0007669"/>
    <property type="project" value="UniProtKB-KW"/>
</dbReference>
<comment type="caution">
    <text evidence="8">The sequence shown here is derived from an EMBL/GenBank/DDBJ whole genome shotgun (WGS) entry which is preliminary data.</text>
</comment>
<keyword evidence="3" id="KW-0889">Transcription antitermination</keyword>